<dbReference type="PANTHER" id="PTHR36930">
    <property type="entry name" value="METAL-SULFUR CLUSTER BIOSYNTHESIS PROTEINS YUAD-RELATED"/>
    <property type="match status" value="1"/>
</dbReference>
<dbReference type="GO" id="GO:0030170">
    <property type="term" value="F:pyridoxal phosphate binding"/>
    <property type="evidence" value="ECO:0007669"/>
    <property type="project" value="InterPro"/>
</dbReference>
<dbReference type="PANTHER" id="PTHR36930:SF1">
    <property type="entry name" value="MOSC DOMAIN-CONTAINING PROTEIN"/>
    <property type="match status" value="1"/>
</dbReference>
<reference evidence="2 3" key="1">
    <citation type="submission" date="2006-02" db="EMBL/GenBank/DDBJ databases">
        <authorList>
            <person name="Pinhassi J."/>
            <person name="Pedros-Alio C."/>
            <person name="Ferriera S."/>
            <person name="Johnson J."/>
            <person name="Kravitz S."/>
            <person name="Halpern A."/>
            <person name="Remington K."/>
            <person name="Beeson K."/>
            <person name="Tran B."/>
            <person name="Rogers Y.-H."/>
            <person name="Friedman R."/>
            <person name="Venter J.C."/>
        </authorList>
    </citation>
    <scope>NUCLEOTIDE SEQUENCE [LARGE SCALE GENOMIC DNA]</scope>
    <source>
        <strain evidence="2 3">MED92</strain>
    </source>
</reference>
<dbReference type="PROSITE" id="PS51340">
    <property type="entry name" value="MOSC"/>
    <property type="match status" value="1"/>
</dbReference>
<dbReference type="GO" id="GO:0003824">
    <property type="term" value="F:catalytic activity"/>
    <property type="evidence" value="ECO:0007669"/>
    <property type="project" value="InterPro"/>
</dbReference>
<dbReference type="Gene3D" id="2.40.33.20">
    <property type="entry name" value="PK beta-barrel domain-like"/>
    <property type="match status" value="1"/>
</dbReference>
<dbReference type="Proteomes" id="UP000002171">
    <property type="component" value="Unassembled WGS sequence"/>
</dbReference>
<proteinExistence type="predicted"/>
<dbReference type="EMBL" id="AAOW01000001">
    <property type="protein sequence ID" value="EAR62813.1"/>
    <property type="molecule type" value="Genomic_DNA"/>
</dbReference>
<evidence type="ECO:0000259" key="1">
    <source>
        <dbReference type="PROSITE" id="PS51340"/>
    </source>
</evidence>
<dbReference type="OrthoDB" id="1550913at2"/>
<protein>
    <submittedName>
        <fullName evidence="2">MOSC protein</fullName>
    </submittedName>
</protein>
<dbReference type="InterPro" id="IPR005302">
    <property type="entry name" value="MoCF_Sase_C"/>
</dbReference>
<feature type="domain" description="MOSC" evidence="1">
    <location>
        <begin position="33"/>
        <end position="162"/>
    </location>
</feature>
<dbReference type="AlphaFoldDB" id="A0A7U8C764"/>
<accession>A0A7U8C764</accession>
<gene>
    <name evidence="2" type="ORF">MED92_06836</name>
</gene>
<evidence type="ECO:0000313" key="2">
    <source>
        <dbReference type="EMBL" id="EAR62813.1"/>
    </source>
</evidence>
<keyword evidence="3" id="KW-1185">Reference proteome</keyword>
<dbReference type="InterPro" id="IPR052716">
    <property type="entry name" value="MOSC_domain"/>
</dbReference>
<comment type="caution">
    <text evidence="2">The sequence shown here is derived from an EMBL/GenBank/DDBJ whole genome shotgun (WGS) entry which is preliminary data.</text>
</comment>
<evidence type="ECO:0000313" key="3">
    <source>
        <dbReference type="Proteomes" id="UP000002171"/>
    </source>
</evidence>
<dbReference type="Pfam" id="PF03473">
    <property type="entry name" value="MOSC"/>
    <property type="match status" value="1"/>
</dbReference>
<dbReference type="GO" id="GO:0030151">
    <property type="term" value="F:molybdenum ion binding"/>
    <property type="evidence" value="ECO:0007669"/>
    <property type="project" value="InterPro"/>
</dbReference>
<dbReference type="SUPFAM" id="SSF50800">
    <property type="entry name" value="PK beta-barrel domain-like"/>
    <property type="match status" value="1"/>
</dbReference>
<name>A0A7U8C764_NEPCE</name>
<organism evidence="2 3">
    <name type="scientific">Neptuniibacter caesariensis</name>
    <dbReference type="NCBI Taxonomy" id="207954"/>
    <lineage>
        <taxon>Bacteria</taxon>
        <taxon>Pseudomonadati</taxon>
        <taxon>Pseudomonadota</taxon>
        <taxon>Gammaproteobacteria</taxon>
        <taxon>Oceanospirillales</taxon>
        <taxon>Oceanospirillaceae</taxon>
        <taxon>Neptuniibacter</taxon>
    </lineage>
</organism>
<dbReference type="InterPro" id="IPR011037">
    <property type="entry name" value="Pyrv_Knase-like_insert_dom_sf"/>
</dbReference>
<dbReference type="RefSeq" id="WP_007021831.1">
    <property type="nucleotide sequence ID" value="NZ_CH724126.1"/>
</dbReference>
<sequence>MTQKQLFARYLKDLPDGRLQWIGLRPGHKQEMVRVETAQAIARLGLEGDHRCYKTPDSGRQVTLISTEFIHIIETYTGLTQIDPALLRRNLVVSGINLNALRHQQFRIGHALFEATALCHPCVRMDQTLGSGGAAAMLGYGGLCARVLESGEIRLGDLLKPVATG</sequence>